<evidence type="ECO:0008006" key="3">
    <source>
        <dbReference type="Google" id="ProtNLM"/>
    </source>
</evidence>
<dbReference type="EMBL" id="CAJNNV010029588">
    <property type="protein sequence ID" value="CAE8629066.1"/>
    <property type="molecule type" value="Genomic_DNA"/>
</dbReference>
<protein>
    <recommendedName>
        <fullName evidence="3">Hexosyltransferase</fullName>
    </recommendedName>
</protein>
<keyword evidence="2" id="KW-1185">Reference proteome</keyword>
<comment type="caution">
    <text evidence="1">The sequence shown here is derived from an EMBL/GenBank/DDBJ whole genome shotgun (WGS) entry which is preliminary data.</text>
</comment>
<organism evidence="1 2">
    <name type="scientific">Polarella glacialis</name>
    <name type="common">Dinoflagellate</name>
    <dbReference type="NCBI Taxonomy" id="89957"/>
    <lineage>
        <taxon>Eukaryota</taxon>
        <taxon>Sar</taxon>
        <taxon>Alveolata</taxon>
        <taxon>Dinophyceae</taxon>
        <taxon>Suessiales</taxon>
        <taxon>Suessiaceae</taxon>
        <taxon>Polarella</taxon>
    </lineage>
</organism>
<gene>
    <name evidence="1" type="ORF">PGLA1383_LOCUS45640</name>
</gene>
<feature type="non-terminal residue" evidence="1">
    <location>
        <position position="337"/>
    </location>
</feature>
<proteinExistence type="predicted"/>
<dbReference type="Proteomes" id="UP000654075">
    <property type="component" value="Unassembled WGS sequence"/>
</dbReference>
<evidence type="ECO:0000313" key="1">
    <source>
        <dbReference type="EMBL" id="CAE8629066.1"/>
    </source>
</evidence>
<accession>A0A813GVG9</accession>
<dbReference type="AlphaFoldDB" id="A0A813GVG9"/>
<reference evidence="1" key="1">
    <citation type="submission" date="2021-02" db="EMBL/GenBank/DDBJ databases">
        <authorList>
            <person name="Dougan E. K."/>
            <person name="Rhodes N."/>
            <person name="Thang M."/>
            <person name="Chan C."/>
        </authorList>
    </citation>
    <scope>NUCLEOTIDE SEQUENCE</scope>
</reference>
<sequence length="337" mass="38269">ACDGFSWVPGGCYMKKRNQTLGAPPFVKVEKQGVFSGLACEKEGIEYPWIESEIDKHTLPAPKEPQEAPPCSMLCIELVVPYSYEIGLVKMQYRGKMGIFQCDRFAVYSSEELIVAPGLVTRKVNSSQVAELGGQWNTALNTDIFLAMWRAVILDGDYLKVNWLVKVDPDTVFFPNRLVRYLQEQEAKNSTDVNGTGVYFNNCKVGLHGPIEVFSQNALRTLALQSKNCFWAENDWGNWQWGEDMWVDQCFMKTAFENRVFIPQLMVEDHCDHWWGWESCTAVDRVAFHPFKDLWRYKTCYNNGVRVSATTTTPTIANTSTSTEAPVVIVQPDQPSL</sequence>
<evidence type="ECO:0000313" key="2">
    <source>
        <dbReference type="Proteomes" id="UP000654075"/>
    </source>
</evidence>
<dbReference type="OrthoDB" id="437599at2759"/>
<name>A0A813GVG9_POLGL</name>